<dbReference type="AlphaFoldDB" id="A7E4D7"/>
<gene>
    <name evidence="2" type="ORF">SS1G_00159</name>
</gene>
<organism evidence="2 3">
    <name type="scientific">Sclerotinia sclerotiorum (strain ATCC 18683 / 1980 / Ss-1)</name>
    <name type="common">White mold</name>
    <name type="synonym">Whetzelinia sclerotiorum</name>
    <dbReference type="NCBI Taxonomy" id="665079"/>
    <lineage>
        <taxon>Eukaryota</taxon>
        <taxon>Fungi</taxon>
        <taxon>Dikarya</taxon>
        <taxon>Ascomycota</taxon>
        <taxon>Pezizomycotina</taxon>
        <taxon>Leotiomycetes</taxon>
        <taxon>Helotiales</taxon>
        <taxon>Sclerotiniaceae</taxon>
        <taxon>Sclerotinia</taxon>
    </lineage>
</organism>
<dbReference type="HOGENOM" id="CLU_3107786_0_0_1"/>
<dbReference type="Proteomes" id="UP000001312">
    <property type="component" value="Unassembled WGS sequence"/>
</dbReference>
<proteinExistence type="predicted"/>
<evidence type="ECO:0000313" key="3">
    <source>
        <dbReference type="Proteomes" id="UP000001312"/>
    </source>
</evidence>
<evidence type="ECO:0000313" key="2">
    <source>
        <dbReference type="EMBL" id="EDN90759.1"/>
    </source>
</evidence>
<dbReference type="InParanoid" id="A7E4D7"/>
<accession>A7E4D7</accession>
<dbReference type="KEGG" id="ssl:SS1G_00159"/>
<dbReference type="GeneID" id="5494533"/>
<dbReference type="RefSeq" id="XP_001598073.1">
    <property type="nucleotide sequence ID" value="XM_001598023.1"/>
</dbReference>
<feature type="region of interest" description="Disordered" evidence="1">
    <location>
        <begin position="1"/>
        <end position="34"/>
    </location>
</feature>
<dbReference type="EMBL" id="CH476621">
    <property type="protein sequence ID" value="EDN90759.1"/>
    <property type="molecule type" value="Genomic_DNA"/>
</dbReference>
<name>A7E4D7_SCLS1</name>
<reference evidence="3" key="1">
    <citation type="journal article" date="2011" name="PLoS Genet.">
        <title>Genomic analysis of the necrotrophic fungal pathogens Sclerotinia sclerotiorum and Botrytis cinerea.</title>
        <authorList>
            <person name="Amselem J."/>
            <person name="Cuomo C.A."/>
            <person name="van Kan J.A."/>
            <person name="Viaud M."/>
            <person name="Benito E.P."/>
            <person name="Couloux A."/>
            <person name="Coutinho P.M."/>
            <person name="de Vries R.P."/>
            <person name="Dyer P.S."/>
            <person name="Fillinger S."/>
            <person name="Fournier E."/>
            <person name="Gout L."/>
            <person name="Hahn M."/>
            <person name="Kohn L."/>
            <person name="Lapalu N."/>
            <person name="Plummer K.M."/>
            <person name="Pradier J.M."/>
            <person name="Quevillon E."/>
            <person name="Sharon A."/>
            <person name="Simon A."/>
            <person name="ten Have A."/>
            <person name="Tudzynski B."/>
            <person name="Tudzynski P."/>
            <person name="Wincker P."/>
            <person name="Andrew M."/>
            <person name="Anthouard V."/>
            <person name="Beever R.E."/>
            <person name="Beffa R."/>
            <person name="Benoit I."/>
            <person name="Bouzid O."/>
            <person name="Brault B."/>
            <person name="Chen Z."/>
            <person name="Choquer M."/>
            <person name="Collemare J."/>
            <person name="Cotton P."/>
            <person name="Danchin E.G."/>
            <person name="Da Silva C."/>
            <person name="Gautier A."/>
            <person name="Giraud C."/>
            <person name="Giraud T."/>
            <person name="Gonzalez C."/>
            <person name="Grossetete S."/>
            <person name="Guldener U."/>
            <person name="Henrissat B."/>
            <person name="Howlett B.J."/>
            <person name="Kodira C."/>
            <person name="Kretschmer M."/>
            <person name="Lappartient A."/>
            <person name="Leroch M."/>
            <person name="Levis C."/>
            <person name="Mauceli E."/>
            <person name="Neuveglise C."/>
            <person name="Oeser B."/>
            <person name="Pearson M."/>
            <person name="Poulain J."/>
            <person name="Poussereau N."/>
            <person name="Quesneville H."/>
            <person name="Rascle C."/>
            <person name="Schumacher J."/>
            <person name="Segurens B."/>
            <person name="Sexton A."/>
            <person name="Silva E."/>
            <person name="Sirven C."/>
            <person name="Soanes D.M."/>
            <person name="Talbot N.J."/>
            <person name="Templeton M."/>
            <person name="Yandava C."/>
            <person name="Yarden O."/>
            <person name="Zeng Q."/>
            <person name="Rollins J.A."/>
            <person name="Lebrun M.H."/>
            <person name="Dickman M."/>
        </authorList>
    </citation>
    <scope>NUCLEOTIDE SEQUENCE [LARGE SCALE GENOMIC DNA]</scope>
    <source>
        <strain evidence="3">ATCC 18683 / 1980 / Ss-1</strain>
    </source>
</reference>
<sequence>MASATTLEIEGSNEEKRQTDEFEPAPTTHSTTNYGLTAPLNAVSGLCLTCK</sequence>
<protein>
    <submittedName>
        <fullName evidence="2">Uncharacterized protein</fullName>
    </submittedName>
</protein>
<evidence type="ECO:0000256" key="1">
    <source>
        <dbReference type="SAM" id="MobiDB-lite"/>
    </source>
</evidence>
<keyword evidence="3" id="KW-1185">Reference proteome</keyword>